<evidence type="ECO:0000313" key="9">
    <source>
        <dbReference type="Proteomes" id="UP000595897"/>
    </source>
</evidence>
<evidence type="ECO:0000259" key="7">
    <source>
        <dbReference type="Pfam" id="PF14821"/>
    </source>
</evidence>
<dbReference type="Gene3D" id="3.90.1380.10">
    <property type="entry name" value="Threonine synthase, N-terminal domain"/>
    <property type="match status" value="1"/>
</dbReference>
<reference evidence="8 9" key="1">
    <citation type="submission" date="2020-11" db="EMBL/GenBank/DDBJ databases">
        <title>Draft genome sequencing of a Lachnospiraceae strain isolated from anoxic soil subjected to BSD treatment.</title>
        <authorList>
            <person name="Uek A."/>
            <person name="Tonouchi A."/>
        </authorList>
    </citation>
    <scope>NUCLEOTIDE SEQUENCE [LARGE SCALE GENOMIC DNA]</scope>
    <source>
        <strain evidence="8 9">TB5</strain>
    </source>
</reference>
<dbReference type="NCBIfam" id="TIGR00260">
    <property type="entry name" value="thrC"/>
    <property type="match status" value="1"/>
</dbReference>
<evidence type="ECO:0000256" key="2">
    <source>
        <dbReference type="ARBA" id="ARBA00005517"/>
    </source>
</evidence>
<dbReference type="GO" id="GO:0005737">
    <property type="term" value="C:cytoplasm"/>
    <property type="evidence" value="ECO:0007669"/>
    <property type="project" value="TreeGrafter"/>
</dbReference>
<sequence>MKKMNLIYKSTRSNNETVTASEAILKGLADDGGLFVPTSIPKLEKSMEKLANMSYAEVAYEVMRLFLTDFTEEELKSCIDKAYDSKFDTEEIAPIVKANGAYYLELFHGATIAFKDMALSILPHLLTTSAKKNNVKNEIVILTATSGDTGKAALAGFADVEGTKIIVFYPKHGVSPIQEKQMVTQKGDNTYVIGITGNFDDAQTGVKNMFNDKELAKTMNDKGYQFSSANSINIGRLVPQVVYYVYAYSRLYKNGEIAKGEKINAVVPTGNFGNILAAYYAKLMGVPYDKLICASNDNKVLYDFFETGVYDRNREFILTSSPSMDILISSNLERLIYKIADNSAEMNSNLMNGLKTEGNYKITDNMRGQLDSFLGGYADEAKTKQTIRDIYEQTGYVIDTHTAVAASVYHDYVASTKDETKSIIASTASPYKFTRSVMNAIDEKYDSMTDFELVDELSKLSNTEVPQAIEEIRSAKVLHDTVCETEKMKDSVEKILGI</sequence>
<dbReference type="InterPro" id="IPR036052">
    <property type="entry name" value="TrpB-like_PALP_sf"/>
</dbReference>
<evidence type="ECO:0000256" key="3">
    <source>
        <dbReference type="ARBA" id="ARBA00022898"/>
    </source>
</evidence>
<dbReference type="PANTHER" id="PTHR43515">
    <property type="entry name" value="THREONINE SYNTHASE-LIKE 1"/>
    <property type="match status" value="1"/>
</dbReference>
<dbReference type="EMBL" id="AP024169">
    <property type="protein sequence ID" value="BCN32228.1"/>
    <property type="molecule type" value="Genomic_DNA"/>
</dbReference>
<dbReference type="InterPro" id="IPR029144">
    <property type="entry name" value="Thr_synth_N"/>
</dbReference>
<dbReference type="InterPro" id="IPR037158">
    <property type="entry name" value="Thr_synth_N_sf"/>
</dbReference>
<evidence type="ECO:0000259" key="6">
    <source>
        <dbReference type="Pfam" id="PF00291"/>
    </source>
</evidence>
<evidence type="ECO:0000256" key="5">
    <source>
        <dbReference type="PIRSR" id="PIRSR604450-51"/>
    </source>
</evidence>
<dbReference type="KEGG" id="ahb:bsdtb5_35230"/>
<dbReference type="SUPFAM" id="SSF53686">
    <property type="entry name" value="Tryptophan synthase beta subunit-like PLP-dependent enzymes"/>
    <property type="match status" value="1"/>
</dbReference>
<evidence type="ECO:0000256" key="4">
    <source>
        <dbReference type="NCBIfam" id="TIGR00260"/>
    </source>
</evidence>
<dbReference type="EC" id="4.2.3.1" evidence="4"/>
<dbReference type="InterPro" id="IPR001926">
    <property type="entry name" value="TrpB-like_PALP"/>
</dbReference>
<dbReference type="Proteomes" id="UP000595897">
    <property type="component" value="Chromosome"/>
</dbReference>
<protein>
    <recommendedName>
        <fullName evidence="4">Threonine synthase</fullName>
        <ecNumber evidence="4">4.2.3.1</ecNumber>
    </recommendedName>
</protein>
<dbReference type="Gene3D" id="3.40.50.1100">
    <property type="match status" value="2"/>
</dbReference>
<dbReference type="GO" id="GO:0009088">
    <property type="term" value="P:threonine biosynthetic process"/>
    <property type="evidence" value="ECO:0007669"/>
    <property type="project" value="UniProtKB-UniRule"/>
</dbReference>
<keyword evidence="3 5" id="KW-0663">Pyridoxal phosphate</keyword>
<gene>
    <name evidence="8" type="primary">thrC</name>
    <name evidence="8" type="ORF">bsdtb5_35230</name>
</gene>
<comment type="similarity">
    <text evidence="2">Belongs to the threonine synthase family.</text>
</comment>
<dbReference type="Pfam" id="PF00291">
    <property type="entry name" value="PALP"/>
    <property type="match status" value="1"/>
</dbReference>
<feature type="modified residue" description="N6-(pyridoxal phosphate)lysine" evidence="5">
    <location>
        <position position="115"/>
    </location>
</feature>
<name>A0A7R7IFK3_9FIRM</name>
<dbReference type="GO" id="GO:0004795">
    <property type="term" value="F:threonine synthase activity"/>
    <property type="evidence" value="ECO:0007669"/>
    <property type="project" value="UniProtKB-UniRule"/>
</dbReference>
<dbReference type="CDD" id="cd01560">
    <property type="entry name" value="Thr-synth_2"/>
    <property type="match status" value="1"/>
</dbReference>
<dbReference type="AlphaFoldDB" id="A0A7R7IFK3"/>
<evidence type="ECO:0000256" key="1">
    <source>
        <dbReference type="ARBA" id="ARBA00001933"/>
    </source>
</evidence>
<evidence type="ECO:0000313" key="8">
    <source>
        <dbReference type="EMBL" id="BCN32228.1"/>
    </source>
</evidence>
<organism evidence="8 9">
    <name type="scientific">Anaeromicropila herbilytica</name>
    <dbReference type="NCBI Taxonomy" id="2785025"/>
    <lineage>
        <taxon>Bacteria</taxon>
        <taxon>Bacillati</taxon>
        <taxon>Bacillota</taxon>
        <taxon>Clostridia</taxon>
        <taxon>Lachnospirales</taxon>
        <taxon>Lachnospiraceae</taxon>
        <taxon>Anaeromicropila</taxon>
    </lineage>
</organism>
<dbReference type="PANTHER" id="PTHR43515:SF1">
    <property type="entry name" value="THREONINE SYNTHASE-LIKE 1"/>
    <property type="match status" value="1"/>
</dbReference>
<keyword evidence="9" id="KW-1185">Reference proteome</keyword>
<feature type="domain" description="Tryptophan synthase beta chain-like PALP" evidence="6">
    <location>
        <begin position="104"/>
        <end position="413"/>
    </location>
</feature>
<comment type="cofactor">
    <cofactor evidence="1 5">
        <name>pyridoxal 5'-phosphate</name>
        <dbReference type="ChEBI" id="CHEBI:597326"/>
    </cofactor>
</comment>
<dbReference type="InterPro" id="IPR004450">
    <property type="entry name" value="Thr_synthase-like"/>
</dbReference>
<dbReference type="Pfam" id="PF14821">
    <property type="entry name" value="Thr_synth_N"/>
    <property type="match status" value="1"/>
</dbReference>
<accession>A0A7R7IFK3</accession>
<proteinExistence type="inferred from homology"/>
<feature type="domain" description="Threonine synthase N-terminal" evidence="7">
    <location>
        <begin position="8"/>
        <end position="83"/>
    </location>
</feature>